<gene>
    <name evidence="1" type="ORF">E3J95_01860</name>
</gene>
<protein>
    <submittedName>
        <fullName evidence="1">Uncharacterized protein</fullName>
    </submittedName>
</protein>
<organism evidence="1 2">
    <name type="scientific">Aerophobetes bacterium</name>
    <dbReference type="NCBI Taxonomy" id="2030807"/>
    <lineage>
        <taxon>Bacteria</taxon>
        <taxon>Candidatus Aerophobota</taxon>
    </lineage>
</organism>
<dbReference type="EMBL" id="SOKU01000087">
    <property type="protein sequence ID" value="TES86480.1"/>
    <property type="molecule type" value="Genomic_DNA"/>
</dbReference>
<reference evidence="1 2" key="1">
    <citation type="submission" date="2019-03" db="EMBL/GenBank/DDBJ databases">
        <title>Metabolic potential of uncultured bacteria and archaea associated with petroleum seepage in deep-sea sediments.</title>
        <authorList>
            <person name="Dong X."/>
            <person name="Hubert C."/>
        </authorList>
    </citation>
    <scope>NUCLEOTIDE SEQUENCE [LARGE SCALE GENOMIC DNA]</scope>
    <source>
        <strain evidence="1">E44_bin92</strain>
    </source>
</reference>
<proteinExistence type="predicted"/>
<accession>A0A523QL92</accession>
<dbReference type="Proteomes" id="UP000320781">
    <property type="component" value="Unassembled WGS sequence"/>
</dbReference>
<evidence type="ECO:0000313" key="1">
    <source>
        <dbReference type="EMBL" id="TES86480.1"/>
    </source>
</evidence>
<comment type="caution">
    <text evidence="1">The sequence shown here is derived from an EMBL/GenBank/DDBJ whole genome shotgun (WGS) entry which is preliminary data.</text>
</comment>
<name>A0A523QL92_UNCAE</name>
<sequence>MADCKTCSTNEQSIPMGVVRRHTQRITESERGKLMAVLMDVGAEVFGEKNFEIDKRQKKILTHLHWHLRKG</sequence>
<evidence type="ECO:0000313" key="2">
    <source>
        <dbReference type="Proteomes" id="UP000320781"/>
    </source>
</evidence>
<dbReference type="AlphaFoldDB" id="A0A523QL92"/>